<dbReference type="GO" id="GO:0003872">
    <property type="term" value="F:6-phosphofructokinase activity"/>
    <property type="evidence" value="ECO:0007669"/>
    <property type="project" value="UniProtKB-EC"/>
</dbReference>
<dbReference type="SUPFAM" id="SSF53784">
    <property type="entry name" value="Phosphofructokinase"/>
    <property type="match status" value="2"/>
</dbReference>
<evidence type="ECO:0000256" key="6">
    <source>
        <dbReference type="ARBA" id="ARBA00022533"/>
    </source>
</evidence>
<gene>
    <name evidence="17" type="ORF">CRU78_10120</name>
</gene>
<dbReference type="EMBL" id="PDHS01000224">
    <property type="protein sequence ID" value="MQM30852.1"/>
    <property type="molecule type" value="Genomic_DNA"/>
</dbReference>
<dbReference type="PANTHER" id="PTHR13697">
    <property type="entry name" value="PHOSPHOFRUCTOKINASE"/>
    <property type="match status" value="1"/>
</dbReference>
<dbReference type="EC" id="2.7.1.11" evidence="4"/>
<dbReference type="Gene3D" id="3.40.50.450">
    <property type="match status" value="2"/>
</dbReference>
<evidence type="ECO:0000256" key="15">
    <source>
        <dbReference type="ARBA" id="ARBA00048070"/>
    </source>
</evidence>
<evidence type="ECO:0000256" key="12">
    <source>
        <dbReference type="ARBA" id="ARBA00022842"/>
    </source>
</evidence>
<evidence type="ECO:0000256" key="11">
    <source>
        <dbReference type="ARBA" id="ARBA00022840"/>
    </source>
</evidence>
<dbReference type="InterPro" id="IPR015912">
    <property type="entry name" value="Phosphofructokinase_CS"/>
</dbReference>
<dbReference type="Pfam" id="PF00365">
    <property type="entry name" value="PFK"/>
    <property type="match status" value="2"/>
</dbReference>
<dbReference type="Gene3D" id="3.40.50.460">
    <property type="entry name" value="Phosphofructokinase domain"/>
    <property type="match status" value="2"/>
</dbReference>
<dbReference type="GO" id="GO:0042802">
    <property type="term" value="F:identical protein binding"/>
    <property type="evidence" value="ECO:0007669"/>
    <property type="project" value="TreeGrafter"/>
</dbReference>
<dbReference type="GO" id="GO:0048029">
    <property type="term" value="F:monosaccharide binding"/>
    <property type="evidence" value="ECO:0007669"/>
    <property type="project" value="TreeGrafter"/>
</dbReference>
<evidence type="ECO:0000256" key="1">
    <source>
        <dbReference type="ARBA" id="ARBA00001946"/>
    </source>
</evidence>
<evidence type="ECO:0000256" key="2">
    <source>
        <dbReference type="ARBA" id="ARBA00004496"/>
    </source>
</evidence>
<dbReference type="GO" id="GO:0046872">
    <property type="term" value="F:metal ion binding"/>
    <property type="evidence" value="ECO:0007669"/>
    <property type="project" value="UniProtKB-KW"/>
</dbReference>
<dbReference type="GO" id="GO:0030388">
    <property type="term" value="P:fructose 1,6-bisphosphate metabolic process"/>
    <property type="evidence" value="ECO:0007669"/>
    <property type="project" value="TreeGrafter"/>
</dbReference>
<dbReference type="UniPathway" id="UPA00109">
    <property type="reaction ID" value="UER00182"/>
</dbReference>
<keyword evidence="6" id="KW-0021">Allosteric enzyme</keyword>
<dbReference type="GO" id="GO:0005945">
    <property type="term" value="C:6-phosphofructokinase complex"/>
    <property type="evidence" value="ECO:0007669"/>
    <property type="project" value="TreeGrafter"/>
</dbReference>
<dbReference type="PROSITE" id="PS00433">
    <property type="entry name" value="PHOSPHOFRUCTOKINASE"/>
    <property type="match status" value="2"/>
</dbReference>
<dbReference type="PANTHER" id="PTHR13697:SF4">
    <property type="entry name" value="ATP-DEPENDENT 6-PHOSPHOFRUCTOKINASE"/>
    <property type="match status" value="1"/>
</dbReference>
<keyword evidence="5" id="KW-0963">Cytoplasm</keyword>
<dbReference type="GO" id="GO:0061621">
    <property type="term" value="P:canonical glycolysis"/>
    <property type="evidence" value="ECO:0007669"/>
    <property type="project" value="TreeGrafter"/>
</dbReference>
<keyword evidence="10 17" id="KW-0418">Kinase</keyword>
<evidence type="ECO:0000256" key="7">
    <source>
        <dbReference type="ARBA" id="ARBA00022679"/>
    </source>
</evidence>
<dbReference type="PIRSF" id="PIRSF000533">
    <property type="entry name" value="ATP_PFK_euk"/>
    <property type="match status" value="1"/>
</dbReference>
<dbReference type="GO" id="GO:0005524">
    <property type="term" value="F:ATP binding"/>
    <property type="evidence" value="ECO:0007669"/>
    <property type="project" value="UniProtKB-KW"/>
</dbReference>
<feature type="domain" description="Phosphofructokinase" evidence="16">
    <location>
        <begin position="9"/>
        <end position="313"/>
    </location>
</feature>
<evidence type="ECO:0000313" key="17">
    <source>
        <dbReference type="EMBL" id="MQM30852.1"/>
    </source>
</evidence>
<evidence type="ECO:0000256" key="3">
    <source>
        <dbReference type="ARBA" id="ARBA00004679"/>
    </source>
</evidence>
<keyword evidence="11" id="KW-0067">ATP-binding</keyword>
<keyword evidence="9" id="KW-0547">Nucleotide-binding</keyword>
<keyword evidence="13" id="KW-0324">Glycolysis</keyword>
<evidence type="ECO:0000256" key="4">
    <source>
        <dbReference type="ARBA" id="ARBA00012055"/>
    </source>
</evidence>
<keyword evidence="12" id="KW-0460">Magnesium</keyword>
<evidence type="ECO:0000313" key="18">
    <source>
        <dbReference type="Proteomes" id="UP000342300"/>
    </source>
</evidence>
<dbReference type="GO" id="GO:0016208">
    <property type="term" value="F:AMP binding"/>
    <property type="evidence" value="ECO:0007669"/>
    <property type="project" value="TreeGrafter"/>
</dbReference>
<dbReference type="PRINTS" id="PR00476">
    <property type="entry name" value="PHFRCTKINASE"/>
</dbReference>
<comment type="caution">
    <text evidence="17">The sequence shown here is derived from an EMBL/GenBank/DDBJ whole genome shotgun (WGS) entry which is preliminary data.</text>
</comment>
<comment type="subcellular location">
    <subcellularLocation>
        <location evidence="2">Cytoplasm</location>
    </subcellularLocation>
</comment>
<sequence>MVTNLSISIGVLTSGGDAQGMNAAVRAVVRAALHRGVGVYAILEGYQGMVDGGDRIRSLSWDDVGSILHRGGTIIGTARCPAFRERDGRLTAARNLLEHGIDRLVVIGGDGSLTGANLFRQEWPSLLAELVQRGDIDHVTAQRHPVLMITGLVGSIDNDMVGTDMTIGADTALHRIVEAIDAISSTAASHQRTFVVEVMGRHCGYLALMSAIAGGADYVLIPESPPPDDWQEEMCERLRSGRAAGRRDSIVVVAEGACDKEGQPITSDQVRQVLQERLGEDTRVTILGHVQRGGTPSAFDRCMSTLVGHAAVQELLSATEDSEPQMVGMRYNRVGHAPLMLCVEQTQSVARRIAEHDYARAMELRGSSFTEMLHTFKAMAGAPPSVKAPVRRRRLAVLHGGGLAPGMNTAARAAVRLGLDRGHTMLGVRGSFEGLLAGRIDELSWGDVEGWAAMGGAELGTTRQAPTVEQLYTVARALETHGIDGLLIIGGWLAYRVAHTLYSERERYPAFKIPMICLPASIDNNLPGSELSIGADTALNAIVEALDRIKQSAMAARRCFVVEVMGRYCGYLALMSGLASGAERIYLPEEGVSLKDLQADVERMIKSFHGGRRFYLTIRNERANAQYTTDFMCRLFEEEGHGLFDVRQAILGHVQQGGNPSPFDRVLATRLAAHCIDFLTEELQRGSAAGAYIGLVEGKVMISAINRMHDVVDLQHRRPTQQWWLDLQPVMRTMARPKEEAADACPGLLVAGELRR</sequence>
<dbReference type="GO" id="GO:0006002">
    <property type="term" value="P:fructose 6-phosphate metabolic process"/>
    <property type="evidence" value="ECO:0007669"/>
    <property type="project" value="InterPro"/>
</dbReference>
<evidence type="ECO:0000256" key="9">
    <source>
        <dbReference type="ARBA" id="ARBA00022741"/>
    </source>
</evidence>
<dbReference type="NCBIfam" id="TIGR02478">
    <property type="entry name" value="6PF1K_euk"/>
    <property type="match status" value="1"/>
</dbReference>
<evidence type="ECO:0000256" key="10">
    <source>
        <dbReference type="ARBA" id="ARBA00022777"/>
    </source>
</evidence>
<dbReference type="InterPro" id="IPR022953">
    <property type="entry name" value="ATP_PFK"/>
</dbReference>
<evidence type="ECO:0000259" key="16">
    <source>
        <dbReference type="Pfam" id="PF00365"/>
    </source>
</evidence>
<accession>A0A6A7RVA7</accession>
<comment type="catalytic activity">
    <reaction evidence="15">
        <text>beta-D-fructose 6-phosphate + ATP = beta-D-fructose 1,6-bisphosphate + ADP + H(+)</text>
        <dbReference type="Rhea" id="RHEA:16109"/>
        <dbReference type="ChEBI" id="CHEBI:15378"/>
        <dbReference type="ChEBI" id="CHEBI:30616"/>
        <dbReference type="ChEBI" id="CHEBI:32966"/>
        <dbReference type="ChEBI" id="CHEBI:57634"/>
        <dbReference type="ChEBI" id="CHEBI:456216"/>
        <dbReference type="EC" id="2.7.1.11"/>
    </reaction>
</comment>
<dbReference type="GO" id="GO:0070095">
    <property type="term" value="F:fructose-6-phosphate binding"/>
    <property type="evidence" value="ECO:0007669"/>
    <property type="project" value="TreeGrafter"/>
</dbReference>
<dbReference type="FunFam" id="3.40.50.460:FF:000007">
    <property type="entry name" value="ATP-dependent 6-phosphofructokinase"/>
    <property type="match status" value="1"/>
</dbReference>
<dbReference type="FunFam" id="3.40.50.460:FF:000008">
    <property type="entry name" value="ATP-dependent 6-phosphofructokinase"/>
    <property type="match status" value="1"/>
</dbReference>
<dbReference type="AlphaFoldDB" id="A0A6A7RVA7"/>
<proteinExistence type="inferred from homology"/>
<name>A0A6A7RVA7_9PROT</name>
<evidence type="ECO:0000256" key="14">
    <source>
        <dbReference type="ARBA" id="ARBA00038478"/>
    </source>
</evidence>
<dbReference type="InterPro" id="IPR035966">
    <property type="entry name" value="PKF_sf"/>
</dbReference>
<keyword evidence="8" id="KW-0479">Metal-binding</keyword>
<feature type="domain" description="Phosphofructokinase" evidence="16">
    <location>
        <begin position="394"/>
        <end position="679"/>
    </location>
</feature>
<dbReference type="InterPro" id="IPR000023">
    <property type="entry name" value="Phosphofructokinase_dom"/>
</dbReference>
<comment type="cofactor">
    <cofactor evidence="1">
        <name>Mg(2+)</name>
        <dbReference type="ChEBI" id="CHEBI:18420"/>
    </cofactor>
</comment>
<dbReference type="Proteomes" id="UP000342300">
    <property type="component" value="Unassembled WGS sequence"/>
</dbReference>
<organism evidence="17 18">
    <name type="scientific">Candidatus Accumulibacter phosphatis</name>
    <dbReference type="NCBI Taxonomy" id="327160"/>
    <lineage>
        <taxon>Bacteria</taxon>
        <taxon>Pseudomonadati</taxon>
        <taxon>Pseudomonadota</taxon>
        <taxon>Betaproteobacteria</taxon>
        <taxon>Candidatus Accumulibacter</taxon>
    </lineage>
</organism>
<evidence type="ECO:0000256" key="13">
    <source>
        <dbReference type="ARBA" id="ARBA00023152"/>
    </source>
</evidence>
<keyword evidence="7" id="KW-0808">Transferase</keyword>
<evidence type="ECO:0000256" key="8">
    <source>
        <dbReference type="ARBA" id="ARBA00022723"/>
    </source>
</evidence>
<reference evidence="17 18" key="1">
    <citation type="submission" date="2017-09" db="EMBL/GenBank/DDBJ databases">
        <title>Metagenomic Analysis Reveals Denitrifying Candidatus Accumulibacter and Flanking Population as a Source of N2O.</title>
        <authorList>
            <person name="Gao H."/>
            <person name="Mao Y."/>
            <person name="Zhao X."/>
            <person name="Liu W.-T."/>
            <person name="Zhang T."/>
            <person name="Wells G."/>
        </authorList>
    </citation>
    <scope>NUCLEOTIDE SEQUENCE [LARGE SCALE GENOMIC DNA]</scope>
    <source>
        <strain evidence="17">CANDO_2_IC</strain>
    </source>
</reference>
<comment type="pathway">
    <text evidence="3">Carbohydrate degradation; glycolysis; D-glyceraldehyde 3-phosphate and glycerone phosphate from D-glucose: step 3/4.</text>
</comment>
<protein>
    <recommendedName>
        <fullName evidence="4">6-phosphofructokinase</fullName>
        <ecNumber evidence="4">2.7.1.11</ecNumber>
    </recommendedName>
</protein>
<comment type="similarity">
    <text evidence="14">Belongs to the phosphofructokinase type A (PFKA) family.</text>
</comment>
<dbReference type="InterPro" id="IPR009161">
    <property type="entry name" value="6-Pfructokinase_euk"/>
</dbReference>
<evidence type="ECO:0000256" key="5">
    <source>
        <dbReference type="ARBA" id="ARBA00022490"/>
    </source>
</evidence>